<dbReference type="Pfam" id="PF05635">
    <property type="entry name" value="23S_rRNA_IVP"/>
    <property type="match status" value="1"/>
</dbReference>
<dbReference type="Gene3D" id="1.20.1440.60">
    <property type="entry name" value="23S rRNA-intervening sequence"/>
    <property type="match status" value="1"/>
</dbReference>
<evidence type="ECO:0000313" key="3">
    <source>
        <dbReference type="Proteomes" id="UP000266691"/>
    </source>
</evidence>
<dbReference type="AlphaFoldDB" id="A0A3A1NMG0"/>
<dbReference type="NCBIfam" id="TIGR02436">
    <property type="entry name" value="four helix bundle protein"/>
    <property type="match status" value="1"/>
</dbReference>
<organism evidence="1 3">
    <name type="scientific">Flagellimonas pelagia</name>
    <dbReference type="NCBI Taxonomy" id="2306998"/>
    <lineage>
        <taxon>Bacteria</taxon>
        <taxon>Pseudomonadati</taxon>
        <taxon>Bacteroidota</taxon>
        <taxon>Flavobacteriia</taxon>
        <taxon>Flavobacteriales</taxon>
        <taxon>Flavobacteriaceae</taxon>
        <taxon>Flagellimonas</taxon>
    </lineage>
</organism>
<evidence type="ECO:0000313" key="4">
    <source>
        <dbReference type="Proteomes" id="UP000321621"/>
    </source>
</evidence>
<proteinExistence type="predicted"/>
<dbReference type="EMBL" id="VNWK01000013">
    <property type="protein sequence ID" value="TXJ98645.1"/>
    <property type="molecule type" value="Genomic_DNA"/>
</dbReference>
<evidence type="ECO:0000313" key="2">
    <source>
        <dbReference type="EMBL" id="TXJ98645.1"/>
    </source>
</evidence>
<dbReference type="Proteomes" id="UP000266691">
    <property type="component" value="Unassembled WGS sequence"/>
</dbReference>
<comment type="caution">
    <text evidence="1">The sequence shown here is derived from an EMBL/GenBank/DDBJ whole genome shotgun (WGS) entry which is preliminary data.</text>
</comment>
<name>A0A3A1NMG0_9FLAO</name>
<gene>
    <name evidence="1" type="ORF">D2V05_04710</name>
    <name evidence="2" type="ORF">FQ017_04675</name>
</gene>
<reference evidence="1 3" key="1">
    <citation type="submission" date="2018-08" db="EMBL/GenBank/DDBJ databases">
        <title>Proposal of Muricauda 72 sp.nov. and Muricauda NH166 sp.nov., isolated from seawater.</title>
        <authorList>
            <person name="Cheng H."/>
            <person name="Wu Y.-H."/>
            <person name="Guo L.-L."/>
            <person name="Xu X.-W."/>
        </authorList>
    </citation>
    <scope>NUCLEOTIDE SEQUENCE [LARGE SCALE GENOMIC DNA]</scope>
    <source>
        <strain evidence="1 3">72</strain>
    </source>
</reference>
<dbReference type="InterPro" id="IPR036583">
    <property type="entry name" value="23S_rRNA_IVS_sf"/>
</dbReference>
<dbReference type="PIRSF" id="PIRSF035652">
    <property type="entry name" value="CHP02436"/>
    <property type="match status" value="1"/>
</dbReference>
<protein>
    <submittedName>
        <fullName evidence="1">Four helix bundle protein</fullName>
    </submittedName>
</protein>
<reference evidence="2 4" key="2">
    <citation type="submission" date="2019-07" db="EMBL/GenBank/DDBJ databases">
        <title>Draft genome of two Muricauda strains isolated from deep sea.</title>
        <authorList>
            <person name="Sun C."/>
        </authorList>
    </citation>
    <scope>NUCLEOTIDE SEQUENCE [LARGE SCALE GENOMIC DNA]</scope>
    <source>
        <strain evidence="2 4">72</strain>
    </source>
</reference>
<evidence type="ECO:0000313" key="1">
    <source>
        <dbReference type="EMBL" id="RIV45884.1"/>
    </source>
</evidence>
<dbReference type="Proteomes" id="UP000321621">
    <property type="component" value="Unassembled WGS sequence"/>
</dbReference>
<dbReference type="PANTHER" id="PTHR38471">
    <property type="entry name" value="FOUR HELIX BUNDLE PROTEIN"/>
    <property type="match status" value="1"/>
</dbReference>
<dbReference type="OrthoDB" id="285993at2"/>
<accession>A0A3A1NMG0</accession>
<dbReference type="PANTHER" id="PTHR38471:SF2">
    <property type="entry name" value="FOUR HELIX BUNDLE PROTEIN"/>
    <property type="match status" value="1"/>
</dbReference>
<dbReference type="EMBL" id="QXFI01000013">
    <property type="protein sequence ID" value="RIV45884.1"/>
    <property type="molecule type" value="Genomic_DNA"/>
</dbReference>
<dbReference type="RefSeq" id="WP_119646374.1">
    <property type="nucleotide sequence ID" value="NZ_QXFI01000013.1"/>
</dbReference>
<dbReference type="SUPFAM" id="SSF158446">
    <property type="entry name" value="IVS-encoded protein-like"/>
    <property type="match status" value="1"/>
</dbReference>
<sequence>MLIEDKTFKFSLSIIKLVKDLKANKEFVFADQLLRSSTSIGANVVEAGAGQSKRDFITKMAIASKEARETRYWLRLIKESKLTKIGTESYLDEIDQIIKILTKIVKTSQETI</sequence>
<keyword evidence="4" id="KW-1185">Reference proteome</keyword>
<dbReference type="InterPro" id="IPR012657">
    <property type="entry name" value="23S_rRNA-intervening_sequence"/>
</dbReference>